<evidence type="ECO:0000259" key="1">
    <source>
        <dbReference type="PROSITE" id="PS50011"/>
    </source>
</evidence>
<dbReference type="STRING" id="7574.A0A1S3IF80"/>
<dbReference type="PANTHER" id="PTHR26392:SF92">
    <property type="entry name" value="PROTEIN KINASE DOMAIN-CONTAINING PROTEIN"/>
    <property type="match status" value="1"/>
</dbReference>
<dbReference type="Pfam" id="PF00350">
    <property type="entry name" value="Dynamin_N"/>
    <property type="match status" value="1"/>
</dbReference>
<dbReference type="PANTHER" id="PTHR26392">
    <property type="entry name" value="MITOGEN-ACTIVATED PROTEIN KINASE KINASE KINASE 7-RELATED"/>
    <property type="match status" value="1"/>
</dbReference>
<dbReference type="Gene3D" id="3.30.200.20">
    <property type="entry name" value="Phosphorylase Kinase, domain 1"/>
    <property type="match status" value="1"/>
</dbReference>
<organism evidence="2 3">
    <name type="scientific">Lingula anatina</name>
    <name type="common">Brachiopod</name>
    <name type="synonym">Lingula unguis</name>
    <dbReference type="NCBI Taxonomy" id="7574"/>
    <lineage>
        <taxon>Eukaryota</taxon>
        <taxon>Metazoa</taxon>
        <taxon>Spiralia</taxon>
        <taxon>Lophotrochozoa</taxon>
        <taxon>Brachiopoda</taxon>
        <taxon>Linguliformea</taxon>
        <taxon>Lingulata</taxon>
        <taxon>Lingulida</taxon>
        <taxon>Linguloidea</taxon>
        <taxon>Lingulidae</taxon>
        <taxon>Lingula</taxon>
    </lineage>
</organism>
<dbReference type="AlphaFoldDB" id="A0A1S3IF80"/>
<dbReference type="InterPro" id="IPR008271">
    <property type="entry name" value="Ser/Thr_kinase_AS"/>
</dbReference>
<dbReference type="InterPro" id="IPR011009">
    <property type="entry name" value="Kinase-like_dom_sf"/>
</dbReference>
<dbReference type="SUPFAM" id="SSF56112">
    <property type="entry name" value="Protein kinase-like (PK-like)"/>
    <property type="match status" value="1"/>
</dbReference>
<dbReference type="GO" id="GO:0005524">
    <property type="term" value="F:ATP binding"/>
    <property type="evidence" value="ECO:0007669"/>
    <property type="project" value="InterPro"/>
</dbReference>
<dbReference type="Gene3D" id="3.40.50.300">
    <property type="entry name" value="P-loop containing nucleotide triphosphate hydrolases"/>
    <property type="match status" value="1"/>
</dbReference>
<dbReference type="OMA" id="HYDISAD"/>
<accession>A0A1S3IF80</accession>
<dbReference type="InParanoid" id="A0A1S3IF80"/>
<evidence type="ECO:0000313" key="2">
    <source>
        <dbReference type="Proteomes" id="UP000085678"/>
    </source>
</evidence>
<name>A0A1S3IF80_LINAN</name>
<dbReference type="InterPro" id="IPR027417">
    <property type="entry name" value="P-loop_NTPase"/>
</dbReference>
<dbReference type="InterPro" id="IPR000719">
    <property type="entry name" value="Prot_kinase_dom"/>
</dbReference>
<dbReference type="PROSITE" id="PS00108">
    <property type="entry name" value="PROTEIN_KINASE_ST"/>
    <property type="match status" value="1"/>
</dbReference>
<dbReference type="InterPro" id="IPR045063">
    <property type="entry name" value="Dynamin_N"/>
</dbReference>
<protein>
    <submittedName>
        <fullName evidence="3">Uncharacterized protein LOC106163463 isoform X1</fullName>
    </submittedName>
</protein>
<dbReference type="OrthoDB" id="4062651at2759"/>
<keyword evidence="2" id="KW-1185">Reference proteome</keyword>
<dbReference type="GO" id="GO:0004672">
    <property type="term" value="F:protein kinase activity"/>
    <property type="evidence" value="ECO:0007669"/>
    <property type="project" value="InterPro"/>
</dbReference>
<dbReference type="SMART" id="SM00220">
    <property type="entry name" value="S_TKc"/>
    <property type="match status" value="1"/>
</dbReference>
<dbReference type="Proteomes" id="UP000085678">
    <property type="component" value="Unplaced"/>
</dbReference>
<gene>
    <name evidence="3" type="primary">LOC106163463</name>
</gene>
<dbReference type="GeneID" id="106163463"/>
<dbReference type="SUPFAM" id="SSF52540">
    <property type="entry name" value="P-loop containing nucleoside triphosphate hydrolases"/>
    <property type="match status" value="1"/>
</dbReference>
<sequence length="1000" mass="114443">MASEDEISRLTNLMDLRRKFKELGLNFKGVKSIEEGRVILRRHLQEEKDQRMKPNLGNLNIIHNSVKKDRRVRQELRKHLEGLNEYLTKLPPNKIANLNKELMPFTVYEVVQNLLHEADSPASAILVAGETSAGKSSLINLLLGEEVLPTSFISNTSVICEIKYDTQKRADVYRFGSDTPDVTFPLEKTKSVEQLKPYLTQTDSSRDVEVFEYERVEIFWPLDLLKHSVFLVDSPGVGENQRMTNLVQSYIPKASAFIYVINSMNAGGVQEGRLKKLLETAVNNSHEGAQDRSVFDPASSIFVLNRWDQVDADNKKAAFDDTLKKLKNISTKFHEGQLFPMATTQAYSALQQDVVNPDYAALLHGIELLIPRTQRVKQETIYRRATYLLQRSSIHLHSTIRQKRNSMSQDERLRDYLSQQLQILERQHGTVLAEINAAVIKASEDAAREILGLLKNGSIREAILRFEGDDFPDCKSGTQWPAFYKAAKVATNRKINAEVDKWLTEKHYFENIRNQLWEDIASKYQLLEHQQKLIEAQIAYNYGESEEIGEGGDQTTALQINESIGPKIRINKTQKVLVAATAPLWIPVGLVASVFLIPAVSAYAIKDKVSSVRYNKDKSKAMHSIAEKQIAKCCEKENHLAKKIEEMLRSQLEPLFESYDMIKQIVQVDVELLKEQALLHSEETARIYDCCKENRRITSRFDILYIAAIRDYCIAYTDICWGERVASGMFGDVRKATHEREDVAVKEMKCSFSAFDYTDSDSRRASDFLNEEEALRKLSHKNIIEYRGTAAQRVAGGSVNVAIIMEYVDFTLAQRIIVPNQHNQFEERRKTNRRVDPRFLTTAVAFFGQQIFQGLHYIHRQGYAHRDLKPENILISRDDQVKLADVGLCKPINDILGTTCGTNLYMAPEVRRGDIYGFPSDIFSMGLILWEMWFGMRANQDIAFRDVNDMSEWRPQFEQPGLTSPPHDLRSLIETCWVPDPRKRLRSMAAVARLEKLDNM</sequence>
<dbReference type="Gene3D" id="1.10.510.10">
    <property type="entry name" value="Transferase(Phosphotransferase) domain 1"/>
    <property type="match status" value="1"/>
</dbReference>
<dbReference type="KEGG" id="lak:106163463"/>
<dbReference type="RefSeq" id="XP_013396511.1">
    <property type="nucleotide sequence ID" value="XM_013541057.1"/>
</dbReference>
<feature type="domain" description="Protein kinase" evidence="1">
    <location>
        <begin position="719"/>
        <end position="997"/>
    </location>
</feature>
<dbReference type="PROSITE" id="PS50011">
    <property type="entry name" value="PROTEIN_KINASE_DOM"/>
    <property type="match status" value="1"/>
</dbReference>
<evidence type="ECO:0000313" key="3">
    <source>
        <dbReference type="RefSeq" id="XP_013396511.1"/>
    </source>
</evidence>
<reference evidence="3" key="1">
    <citation type="submission" date="2025-08" db="UniProtKB">
        <authorList>
            <consortium name="RefSeq"/>
        </authorList>
    </citation>
    <scope>IDENTIFICATION</scope>
    <source>
        <tissue evidence="3">Gonads</tissue>
    </source>
</reference>
<dbReference type="Pfam" id="PF00069">
    <property type="entry name" value="Pkinase"/>
    <property type="match status" value="1"/>
</dbReference>
<proteinExistence type="predicted"/>